<feature type="compositionally biased region" description="Polar residues" evidence="1">
    <location>
        <begin position="68"/>
        <end position="84"/>
    </location>
</feature>
<organism evidence="2 3">
    <name type="scientific">Dryococelus australis</name>
    <dbReference type="NCBI Taxonomy" id="614101"/>
    <lineage>
        <taxon>Eukaryota</taxon>
        <taxon>Metazoa</taxon>
        <taxon>Ecdysozoa</taxon>
        <taxon>Arthropoda</taxon>
        <taxon>Hexapoda</taxon>
        <taxon>Insecta</taxon>
        <taxon>Pterygota</taxon>
        <taxon>Neoptera</taxon>
        <taxon>Polyneoptera</taxon>
        <taxon>Phasmatodea</taxon>
        <taxon>Verophasmatodea</taxon>
        <taxon>Anareolatae</taxon>
        <taxon>Phasmatidae</taxon>
        <taxon>Eurycanthinae</taxon>
        <taxon>Dryococelus</taxon>
    </lineage>
</organism>
<accession>A0ABQ9HBZ3</accession>
<evidence type="ECO:0000313" key="2">
    <source>
        <dbReference type="EMBL" id="KAJ8881833.1"/>
    </source>
</evidence>
<dbReference type="Proteomes" id="UP001159363">
    <property type="component" value="Chromosome 5"/>
</dbReference>
<evidence type="ECO:0000313" key="3">
    <source>
        <dbReference type="Proteomes" id="UP001159363"/>
    </source>
</evidence>
<sequence length="90" mass="9950">MIVRLQLLRLPYHPQISGLNRKCSIQARCQKTVISDSLAALPMRVIEVGMEQCQNEGAGEMGDPRENPLTSSIFWHDSQIQKSGSDPAGD</sequence>
<reference evidence="2 3" key="1">
    <citation type="submission" date="2023-02" db="EMBL/GenBank/DDBJ databases">
        <title>LHISI_Scaffold_Assembly.</title>
        <authorList>
            <person name="Stuart O.P."/>
            <person name="Cleave R."/>
            <person name="Magrath M.J.L."/>
            <person name="Mikheyev A.S."/>
        </authorList>
    </citation>
    <scope>NUCLEOTIDE SEQUENCE [LARGE SCALE GENOMIC DNA]</scope>
    <source>
        <strain evidence="2">Daus_M_001</strain>
        <tissue evidence="2">Leg muscle</tissue>
    </source>
</reference>
<feature type="region of interest" description="Disordered" evidence="1">
    <location>
        <begin position="54"/>
        <end position="90"/>
    </location>
</feature>
<proteinExistence type="predicted"/>
<gene>
    <name evidence="2" type="ORF">PR048_018319</name>
</gene>
<dbReference type="EMBL" id="JARBHB010000006">
    <property type="protein sequence ID" value="KAJ8881833.1"/>
    <property type="molecule type" value="Genomic_DNA"/>
</dbReference>
<protein>
    <submittedName>
        <fullName evidence="2">Uncharacterized protein</fullName>
    </submittedName>
</protein>
<comment type="caution">
    <text evidence="2">The sequence shown here is derived from an EMBL/GenBank/DDBJ whole genome shotgun (WGS) entry which is preliminary data.</text>
</comment>
<evidence type="ECO:0000256" key="1">
    <source>
        <dbReference type="SAM" id="MobiDB-lite"/>
    </source>
</evidence>
<name>A0ABQ9HBZ3_9NEOP</name>
<keyword evidence="3" id="KW-1185">Reference proteome</keyword>